<reference evidence="2" key="1">
    <citation type="submission" date="2023-06" db="EMBL/GenBank/DDBJ databases">
        <title>SYSU T00b26.</title>
        <authorList>
            <person name="Gao L."/>
            <person name="Fang B.-Z."/>
            <person name="Li W.-J."/>
        </authorList>
    </citation>
    <scope>NUCLEOTIDE SEQUENCE</scope>
    <source>
        <strain evidence="2">SYSU T00b26</strain>
    </source>
</reference>
<protein>
    <submittedName>
        <fullName evidence="2">Uncharacterized protein</fullName>
    </submittedName>
</protein>
<evidence type="ECO:0000313" key="3">
    <source>
        <dbReference type="Proteomes" id="UP001172738"/>
    </source>
</evidence>
<dbReference type="EMBL" id="JAUHPV010000002">
    <property type="protein sequence ID" value="MDN4472030.1"/>
    <property type="molecule type" value="Genomic_DNA"/>
</dbReference>
<dbReference type="RefSeq" id="WP_301126282.1">
    <property type="nucleotide sequence ID" value="NZ_JAUHPV010000002.1"/>
</dbReference>
<gene>
    <name evidence="2" type="ORF">QQX04_03365</name>
</gene>
<feature type="transmembrane region" description="Helical" evidence="1">
    <location>
        <begin position="20"/>
        <end position="44"/>
    </location>
</feature>
<evidence type="ECO:0000313" key="2">
    <source>
        <dbReference type="EMBL" id="MDN4472030.1"/>
    </source>
</evidence>
<keyword evidence="1" id="KW-0472">Membrane</keyword>
<keyword evidence="3" id="KW-1185">Reference proteome</keyword>
<proteinExistence type="predicted"/>
<sequence>MGEGPMPYTSQSYKPWYRRVYGGLPVWGMFVAALLLAAMVAYAVTRG</sequence>
<name>A0ABT8FYR3_9MICO</name>
<accession>A0ABT8FYR3</accession>
<evidence type="ECO:0000256" key="1">
    <source>
        <dbReference type="SAM" id="Phobius"/>
    </source>
</evidence>
<comment type="caution">
    <text evidence="2">The sequence shown here is derived from an EMBL/GenBank/DDBJ whole genome shotgun (WGS) entry which is preliminary data.</text>
</comment>
<organism evidence="2 3">
    <name type="scientific">Demequina zhanjiangensis</name>
    <dbReference type="NCBI Taxonomy" id="3051659"/>
    <lineage>
        <taxon>Bacteria</taxon>
        <taxon>Bacillati</taxon>
        <taxon>Actinomycetota</taxon>
        <taxon>Actinomycetes</taxon>
        <taxon>Micrococcales</taxon>
        <taxon>Demequinaceae</taxon>
        <taxon>Demequina</taxon>
    </lineage>
</organism>
<dbReference type="Proteomes" id="UP001172738">
    <property type="component" value="Unassembled WGS sequence"/>
</dbReference>
<keyword evidence="1" id="KW-1133">Transmembrane helix</keyword>
<keyword evidence="1" id="KW-0812">Transmembrane</keyword>